<keyword evidence="2" id="KW-1185">Reference proteome</keyword>
<dbReference type="Proteomes" id="UP000439903">
    <property type="component" value="Unassembled WGS sequence"/>
</dbReference>
<protein>
    <submittedName>
        <fullName evidence="1">Uncharacterized protein</fullName>
    </submittedName>
</protein>
<evidence type="ECO:0000313" key="1">
    <source>
        <dbReference type="EMBL" id="KAF0490123.1"/>
    </source>
</evidence>
<name>A0A8H4AFX5_GIGMA</name>
<accession>A0A8H4AFX5</accession>
<sequence length="190" mass="21937">MRCECSEHCVKVSKNKRTNINIRDEWKKRKNNTYLDDNVDAGFLQPVDAKDERKFSTYHQRTAEMNTKCMEVNRKFVKASIRTILSLNMMNVKYIKSKEFNWRCLNKEPAVGHIDDGIVEYVPSAEVDVDGVKVGEAADGKANDPKNRIGCQYKNRIDIGKNKEKAFINYQKSSAIRNISNHGRCDEKNK</sequence>
<organism evidence="1 2">
    <name type="scientific">Gigaspora margarita</name>
    <dbReference type="NCBI Taxonomy" id="4874"/>
    <lineage>
        <taxon>Eukaryota</taxon>
        <taxon>Fungi</taxon>
        <taxon>Fungi incertae sedis</taxon>
        <taxon>Mucoromycota</taxon>
        <taxon>Glomeromycotina</taxon>
        <taxon>Glomeromycetes</taxon>
        <taxon>Diversisporales</taxon>
        <taxon>Gigasporaceae</taxon>
        <taxon>Gigaspora</taxon>
    </lineage>
</organism>
<reference evidence="1 2" key="1">
    <citation type="journal article" date="2019" name="Environ. Microbiol.">
        <title>At the nexus of three kingdoms: the genome of the mycorrhizal fungus Gigaspora margarita provides insights into plant, endobacterial and fungal interactions.</title>
        <authorList>
            <person name="Venice F."/>
            <person name="Ghignone S."/>
            <person name="Salvioli di Fossalunga A."/>
            <person name="Amselem J."/>
            <person name="Novero M."/>
            <person name="Xianan X."/>
            <person name="Sedzielewska Toro K."/>
            <person name="Morin E."/>
            <person name="Lipzen A."/>
            <person name="Grigoriev I.V."/>
            <person name="Henrissat B."/>
            <person name="Martin F.M."/>
            <person name="Bonfante P."/>
        </authorList>
    </citation>
    <scope>NUCLEOTIDE SEQUENCE [LARGE SCALE GENOMIC DNA]</scope>
    <source>
        <strain evidence="1 2">BEG34</strain>
    </source>
</reference>
<gene>
    <name evidence="1" type="ORF">F8M41_021983</name>
</gene>
<evidence type="ECO:0000313" key="2">
    <source>
        <dbReference type="Proteomes" id="UP000439903"/>
    </source>
</evidence>
<proteinExistence type="predicted"/>
<comment type="caution">
    <text evidence="1">The sequence shown here is derived from an EMBL/GenBank/DDBJ whole genome shotgun (WGS) entry which is preliminary data.</text>
</comment>
<dbReference type="AlphaFoldDB" id="A0A8H4AFX5"/>
<dbReference type="EMBL" id="WTPW01000665">
    <property type="protein sequence ID" value="KAF0490123.1"/>
    <property type="molecule type" value="Genomic_DNA"/>
</dbReference>
<dbReference type="OrthoDB" id="10490561at2759"/>